<dbReference type="Proteomes" id="UP000318594">
    <property type="component" value="Chromosome"/>
</dbReference>
<keyword evidence="1" id="KW-0805">Transcription regulation</keyword>
<dbReference type="InterPro" id="IPR000843">
    <property type="entry name" value="HTH_LacI"/>
</dbReference>
<dbReference type="PANTHER" id="PTHR30146:SF153">
    <property type="entry name" value="LACTOSE OPERON REPRESSOR"/>
    <property type="match status" value="1"/>
</dbReference>
<keyword evidence="3" id="KW-0804">Transcription</keyword>
<evidence type="ECO:0000313" key="6">
    <source>
        <dbReference type="Proteomes" id="UP000318594"/>
    </source>
</evidence>
<keyword evidence="6" id="KW-1185">Reference proteome</keyword>
<evidence type="ECO:0000256" key="1">
    <source>
        <dbReference type="ARBA" id="ARBA00023015"/>
    </source>
</evidence>
<dbReference type="Pfam" id="PF13377">
    <property type="entry name" value="Peripla_BP_3"/>
    <property type="match status" value="1"/>
</dbReference>
<dbReference type="SMART" id="SM00354">
    <property type="entry name" value="HTH_LACI"/>
    <property type="match status" value="1"/>
</dbReference>
<dbReference type="GeneID" id="92856435"/>
<dbReference type="Gene3D" id="3.40.50.2300">
    <property type="match status" value="2"/>
</dbReference>
<dbReference type="InterPro" id="IPR010982">
    <property type="entry name" value="Lambda_DNA-bd_dom_sf"/>
</dbReference>
<evidence type="ECO:0000256" key="3">
    <source>
        <dbReference type="ARBA" id="ARBA00023163"/>
    </source>
</evidence>
<dbReference type="EMBL" id="AP019723">
    <property type="protein sequence ID" value="BBK83831.1"/>
    <property type="molecule type" value="Genomic_DNA"/>
</dbReference>
<dbReference type="PANTHER" id="PTHR30146">
    <property type="entry name" value="LACI-RELATED TRANSCRIPTIONAL REPRESSOR"/>
    <property type="match status" value="1"/>
</dbReference>
<dbReference type="CDD" id="cd01392">
    <property type="entry name" value="HTH_LacI"/>
    <property type="match status" value="1"/>
</dbReference>
<dbReference type="SUPFAM" id="SSF47413">
    <property type="entry name" value="lambda repressor-like DNA-binding domains"/>
    <property type="match status" value="1"/>
</dbReference>
<evidence type="ECO:0000259" key="4">
    <source>
        <dbReference type="PROSITE" id="PS50932"/>
    </source>
</evidence>
<dbReference type="SUPFAM" id="SSF53822">
    <property type="entry name" value="Periplasmic binding protein-like I"/>
    <property type="match status" value="1"/>
</dbReference>
<keyword evidence="2" id="KW-0238">DNA-binding</keyword>
<feature type="domain" description="HTH lacI-type" evidence="4">
    <location>
        <begin position="4"/>
        <end position="58"/>
    </location>
</feature>
<proteinExistence type="predicted"/>
<protein>
    <submittedName>
        <fullName evidence="5">LacI family transcriptional regulator</fullName>
    </submittedName>
</protein>
<evidence type="ECO:0000256" key="2">
    <source>
        <dbReference type="ARBA" id="ARBA00023125"/>
    </source>
</evidence>
<dbReference type="InterPro" id="IPR046335">
    <property type="entry name" value="LacI/GalR-like_sensor"/>
</dbReference>
<reference evidence="5 6" key="1">
    <citation type="submission" date="2019-06" db="EMBL/GenBank/DDBJ databases">
        <title>Complete genome sequence of Cutibacterium acnes subsp. acnes NBRC 107605.</title>
        <authorList>
            <person name="Miura T."/>
            <person name="Furukawa M."/>
            <person name="Shimamura M."/>
            <person name="Ohyama Y."/>
            <person name="Yamazoe A."/>
            <person name="Kawasaki H."/>
        </authorList>
    </citation>
    <scope>NUCLEOTIDE SEQUENCE [LARGE SCALE GENOMIC DNA]</scope>
    <source>
        <strain evidence="5 6">NBRC 107605</strain>
    </source>
</reference>
<sequence>MRNPTQTDVARMAGVSRGLVSLALAGRPGVSSATRRRLQDAADRLGYSRDLSAASLATGSSPVLGIILPNLRNPFFETVVSYLSVAAERVGWLPLVGTASDDTRHEEAVLRRFREFRAVGVIVVSPVGDLESLAALSGPTSPLVLLGAENQSGVVPCVHVDEDTAAQLIVEHLGSQGVRRVVSLAEECGSGMVWVLRRRAALIAACQSAGIECVPAIVERGEAVAPILARFIDDAQTDVGVVAHNDVVALDALSVLRSVGLESRRWIPVVGFDDTHLASRPEFDLTSVNQQPGALVDVALDMVAGAVRGLDHTVEPRLVVRSSSKR</sequence>
<gene>
    <name evidence="5" type="primary">lacI</name>
    <name evidence="5" type="ORF">CacPP4_04460</name>
</gene>
<accession>A0ABM7GWX8</accession>
<dbReference type="RefSeq" id="WP_002516651.1">
    <property type="nucleotide sequence ID" value="NZ_AP019723.1"/>
</dbReference>
<organism evidence="5 6">
    <name type="scientific">Cutibacterium acnes subsp. acnes</name>
    <dbReference type="NCBI Taxonomy" id="1734925"/>
    <lineage>
        <taxon>Bacteria</taxon>
        <taxon>Bacillati</taxon>
        <taxon>Actinomycetota</taxon>
        <taxon>Actinomycetes</taxon>
        <taxon>Propionibacteriales</taxon>
        <taxon>Propionibacteriaceae</taxon>
        <taxon>Cutibacterium</taxon>
    </lineage>
</organism>
<name>A0ABM7GWX8_CUTAC</name>
<dbReference type="CDD" id="cd06267">
    <property type="entry name" value="PBP1_LacI_sugar_binding-like"/>
    <property type="match status" value="1"/>
</dbReference>
<dbReference type="InterPro" id="IPR028082">
    <property type="entry name" value="Peripla_BP_I"/>
</dbReference>
<dbReference type="PROSITE" id="PS50932">
    <property type="entry name" value="HTH_LACI_2"/>
    <property type="match status" value="1"/>
</dbReference>
<dbReference type="Gene3D" id="1.10.260.40">
    <property type="entry name" value="lambda repressor-like DNA-binding domains"/>
    <property type="match status" value="1"/>
</dbReference>
<evidence type="ECO:0000313" key="5">
    <source>
        <dbReference type="EMBL" id="BBK83831.1"/>
    </source>
</evidence>
<dbReference type="Pfam" id="PF00356">
    <property type="entry name" value="LacI"/>
    <property type="match status" value="1"/>
</dbReference>